<evidence type="ECO:0000313" key="2">
    <source>
        <dbReference type="EMBL" id="HIU53360.1"/>
    </source>
</evidence>
<reference evidence="2" key="2">
    <citation type="journal article" date="2021" name="PeerJ">
        <title>Extensive microbial diversity within the chicken gut microbiome revealed by metagenomics and culture.</title>
        <authorList>
            <person name="Gilroy R."/>
            <person name="Ravi A."/>
            <person name="Getino M."/>
            <person name="Pursley I."/>
            <person name="Horton D.L."/>
            <person name="Alikhan N.F."/>
            <person name="Baker D."/>
            <person name="Gharbi K."/>
            <person name="Hall N."/>
            <person name="Watson M."/>
            <person name="Adriaenssens E.M."/>
            <person name="Foster-Nyarko E."/>
            <person name="Jarju S."/>
            <person name="Secka A."/>
            <person name="Antonio M."/>
            <person name="Oren A."/>
            <person name="Chaudhuri R.R."/>
            <person name="La Ragione R."/>
            <person name="Hildebrand F."/>
            <person name="Pallen M.J."/>
        </authorList>
    </citation>
    <scope>NUCLEOTIDE SEQUENCE</scope>
    <source>
        <strain evidence="2">ChiW3-316</strain>
    </source>
</reference>
<sequence>MKRNVVLGIIGGTVLVAGAVVAYIKRDAIREAKNDIIADVKRLLKKEKPEIAE</sequence>
<name>A0A9D1SAX4_9PROT</name>
<dbReference type="AlphaFoldDB" id="A0A9D1SAX4"/>
<evidence type="ECO:0000256" key="1">
    <source>
        <dbReference type="SAM" id="Phobius"/>
    </source>
</evidence>
<feature type="transmembrane region" description="Helical" evidence="1">
    <location>
        <begin position="6"/>
        <end position="24"/>
    </location>
</feature>
<dbReference type="EMBL" id="DVNC01000029">
    <property type="protein sequence ID" value="HIU53360.1"/>
    <property type="molecule type" value="Genomic_DNA"/>
</dbReference>
<keyword evidence="1" id="KW-1133">Transmembrane helix</keyword>
<reference evidence="2" key="1">
    <citation type="submission" date="2020-10" db="EMBL/GenBank/DDBJ databases">
        <authorList>
            <person name="Gilroy R."/>
        </authorList>
    </citation>
    <scope>NUCLEOTIDE SEQUENCE</scope>
    <source>
        <strain evidence="2">ChiW3-316</strain>
    </source>
</reference>
<keyword evidence="1" id="KW-0812">Transmembrane</keyword>
<evidence type="ECO:0000313" key="3">
    <source>
        <dbReference type="Proteomes" id="UP000824107"/>
    </source>
</evidence>
<dbReference type="Proteomes" id="UP000824107">
    <property type="component" value="Unassembled WGS sequence"/>
</dbReference>
<protein>
    <submittedName>
        <fullName evidence="2">Uncharacterized protein</fullName>
    </submittedName>
</protein>
<comment type="caution">
    <text evidence="2">The sequence shown here is derived from an EMBL/GenBank/DDBJ whole genome shotgun (WGS) entry which is preliminary data.</text>
</comment>
<gene>
    <name evidence="2" type="ORF">IAD20_04695</name>
</gene>
<organism evidence="2 3">
    <name type="scientific">Candidatus Scatocola faecipullorum</name>
    <dbReference type="NCBI Taxonomy" id="2840917"/>
    <lineage>
        <taxon>Bacteria</taxon>
        <taxon>Pseudomonadati</taxon>
        <taxon>Pseudomonadota</taxon>
        <taxon>Alphaproteobacteria</taxon>
        <taxon>Rhodospirillales</taxon>
        <taxon>Rhodospirillaceae</taxon>
        <taxon>Rhodospirillaceae incertae sedis</taxon>
        <taxon>Candidatus Scatocola</taxon>
    </lineage>
</organism>
<keyword evidence="1" id="KW-0472">Membrane</keyword>
<proteinExistence type="predicted"/>
<accession>A0A9D1SAX4</accession>